<reference evidence="10 11" key="1">
    <citation type="submission" date="2020-08" db="EMBL/GenBank/DDBJ databases">
        <title>Genomic Encyclopedia of Type Strains, Phase IV (KMG-IV): sequencing the most valuable type-strain genomes for metagenomic binning, comparative biology and taxonomic classification.</title>
        <authorList>
            <person name="Goeker M."/>
        </authorList>
    </citation>
    <scope>NUCLEOTIDE SEQUENCE [LARGE SCALE GENOMIC DNA]</scope>
    <source>
        <strain evidence="10 11">DSM 14925</strain>
    </source>
</reference>
<evidence type="ECO:0000256" key="6">
    <source>
        <dbReference type="ARBA" id="ARBA00023136"/>
    </source>
</evidence>
<name>A0A841C8T8_9LACT</name>
<dbReference type="Pfam" id="PF12821">
    <property type="entry name" value="ThrE_2"/>
    <property type="match status" value="1"/>
</dbReference>
<feature type="transmembrane region" description="Helical" evidence="8">
    <location>
        <begin position="117"/>
        <end position="137"/>
    </location>
</feature>
<keyword evidence="4 8" id="KW-0812">Transmembrane</keyword>
<dbReference type="InterPro" id="IPR024528">
    <property type="entry name" value="ThrE_2"/>
</dbReference>
<dbReference type="AlphaFoldDB" id="A0A841C8T8"/>
<dbReference type="PANTHER" id="PTHR34390:SF1">
    <property type="entry name" value="SUCCINATE TRANSPORTER SUBUNIT YJJB-RELATED"/>
    <property type="match status" value="1"/>
</dbReference>
<dbReference type="RefSeq" id="WP_183541067.1">
    <property type="nucleotide sequence ID" value="NZ_DASWOY010000030.1"/>
</dbReference>
<evidence type="ECO:0000256" key="7">
    <source>
        <dbReference type="ARBA" id="ARBA00034125"/>
    </source>
</evidence>
<protein>
    <submittedName>
        <fullName evidence="10">Uncharacterized membrane protein YjjB (DUF3815 family)</fullName>
    </submittedName>
</protein>
<evidence type="ECO:0000256" key="2">
    <source>
        <dbReference type="ARBA" id="ARBA00022475"/>
    </source>
</evidence>
<dbReference type="GO" id="GO:0005886">
    <property type="term" value="C:plasma membrane"/>
    <property type="evidence" value="ECO:0007669"/>
    <property type="project" value="UniProtKB-SubCell"/>
</dbReference>
<keyword evidence="2" id="KW-1003">Cell membrane</keyword>
<evidence type="ECO:0000313" key="10">
    <source>
        <dbReference type="EMBL" id="MBB5888717.1"/>
    </source>
</evidence>
<feature type="domain" description="Threonine/Serine exporter ThrE" evidence="9">
    <location>
        <begin position="6"/>
        <end position="132"/>
    </location>
</feature>
<dbReference type="InterPro" id="IPR050539">
    <property type="entry name" value="ThrE_Dicarb/AminoAcid_Exp"/>
</dbReference>
<organism evidence="10 11">
    <name type="scientific">Lactovum miscens</name>
    <dbReference type="NCBI Taxonomy" id="190387"/>
    <lineage>
        <taxon>Bacteria</taxon>
        <taxon>Bacillati</taxon>
        <taxon>Bacillota</taxon>
        <taxon>Bacilli</taxon>
        <taxon>Lactobacillales</taxon>
        <taxon>Streptococcaceae</taxon>
        <taxon>Lactovum</taxon>
    </lineage>
</organism>
<dbReference type="PANTHER" id="PTHR34390">
    <property type="entry name" value="UPF0442 PROTEIN YJJB-RELATED"/>
    <property type="match status" value="1"/>
</dbReference>
<evidence type="ECO:0000256" key="8">
    <source>
        <dbReference type="SAM" id="Phobius"/>
    </source>
</evidence>
<comment type="subcellular location">
    <subcellularLocation>
        <location evidence="1">Cell membrane</location>
        <topology evidence="1">Multi-pass membrane protein</topology>
    </subcellularLocation>
</comment>
<dbReference type="EMBL" id="JACHHV010000043">
    <property type="protein sequence ID" value="MBB5888717.1"/>
    <property type="molecule type" value="Genomic_DNA"/>
</dbReference>
<comment type="caution">
    <text evidence="10">The sequence shown here is derived from an EMBL/GenBank/DDBJ whole genome shotgun (WGS) entry which is preliminary data.</text>
</comment>
<dbReference type="Proteomes" id="UP000562464">
    <property type="component" value="Unassembled WGS sequence"/>
</dbReference>
<evidence type="ECO:0000256" key="3">
    <source>
        <dbReference type="ARBA" id="ARBA00022519"/>
    </source>
</evidence>
<evidence type="ECO:0000256" key="1">
    <source>
        <dbReference type="ARBA" id="ARBA00004651"/>
    </source>
</evidence>
<keyword evidence="11" id="KW-1185">Reference proteome</keyword>
<feature type="transmembrane region" description="Helical" evidence="8">
    <location>
        <begin position="42"/>
        <end position="65"/>
    </location>
</feature>
<dbReference type="GO" id="GO:0015744">
    <property type="term" value="P:succinate transport"/>
    <property type="evidence" value="ECO:0007669"/>
    <property type="project" value="TreeGrafter"/>
</dbReference>
<keyword evidence="5 8" id="KW-1133">Transmembrane helix</keyword>
<proteinExistence type="inferred from homology"/>
<keyword evidence="6 8" id="KW-0472">Membrane</keyword>
<evidence type="ECO:0000256" key="5">
    <source>
        <dbReference type="ARBA" id="ARBA00022989"/>
    </source>
</evidence>
<accession>A0A841C8T8</accession>
<evidence type="ECO:0000313" key="11">
    <source>
        <dbReference type="Proteomes" id="UP000562464"/>
    </source>
</evidence>
<feature type="transmembrane region" description="Helical" evidence="8">
    <location>
        <begin position="77"/>
        <end position="102"/>
    </location>
</feature>
<keyword evidence="3" id="KW-0997">Cell inner membrane</keyword>
<sequence>MGLILQVFGAYVVTVTSGIIFETPKHLVLQSGFIGALGYLVYLLSLHYTGSAVATLLSGMIIALLSHIAARLLKSPVTIFYIPSIFPLVPGVGIYKIAYYYILGNTNLAGKNFVESISIAGAIALSIFFVDSFLEVYNTVKIKFKKI</sequence>
<evidence type="ECO:0000256" key="4">
    <source>
        <dbReference type="ARBA" id="ARBA00022692"/>
    </source>
</evidence>
<comment type="similarity">
    <text evidence="7">Belongs to the ThrE exporter (TC 2.A.79) family.</text>
</comment>
<evidence type="ECO:0000259" key="9">
    <source>
        <dbReference type="Pfam" id="PF12821"/>
    </source>
</evidence>
<gene>
    <name evidence="10" type="ORF">HNQ37_001630</name>
</gene>